<comment type="subcellular location">
    <subcellularLocation>
        <location evidence="1">Secreted</location>
    </subcellularLocation>
</comment>
<evidence type="ECO:0000256" key="4">
    <source>
        <dbReference type="RuleBase" id="RU361156"/>
    </source>
</evidence>
<keyword evidence="6" id="KW-1185">Reference proteome</keyword>
<dbReference type="Proteomes" id="UP000233551">
    <property type="component" value="Unassembled WGS sequence"/>
</dbReference>
<dbReference type="EMBL" id="PGOL01002673">
    <property type="protein sequence ID" value="PKI46107.1"/>
    <property type="molecule type" value="Genomic_DNA"/>
</dbReference>
<dbReference type="InterPro" id="IPR001563">
    <property type="entry name" value="Peptidase_S10"/>
</dbReference>
<dbReference type="InterPro" id="IPR029058">
    <property type="entry name" value="AB_hydrolase_fold"/>
</dbReference>
<keyword evidence="4" id="KW-0121">Carboxypeptidase</keyword>
<evidence type="ECO:0000313" key="5">
    <source>
        <dbReference type="EMBL" id="PKI46107.1"/>
    </source>
</evidence>
<gene>
    <name evidence="5" type="ORF">CRG98_033502</name>
</gene>
<comment type="similarity">
    <text evidence="2 4">Belongs to the peptidase S10 family.</text>
</comment>
<dbReference type="GO" id="GO:0005773">
    <property type="term" value="C:vacuole"/>
    <property type="evidence" value="ECO:0007669"/>
    <property type="project" value="TreeGrafter"/>
</dbReference>
<dbReference type="PRINTS" id="PR00724">
    <property type="entry name" value="CRBOXYPTASEC"/>
</dbReference>
<evidence type="ECO:0000256" key="3">
    <source>
        <dbReference type="ARBA" id="ARBA00022525"/>
    </source>
</evidence>
<sequence length="158" mass="17749">MSNSLFIVKTVLLGLVGSKRVIGSWRCLVNPTGLTSICLPRMPLPSPLCFGSMEEAANVIFLESPAGVGFSYSNTSSEYDLSVDKHTAQDSYTFLLNWLKRFPEYESRDFYLTGESYAGHYVRQLAQMILQNNKYPNWTTINLRGIAVSFKAKIYIGN</sequence>
<reference evidence="5 6" key="1">
    <citation type="submission" date="2017-11" db="EMBL/GenBank/DDBJ databases">
        <title>De-novo sequencing of pomegranate (Punica granatum L.) genome.</title>
        <authorList>
            <person name="Akparov Z."/>
            <person name="Amiraslanov A."/>
            <person name="Hajiyeva S."/>
            <person name="Abbasov M."/>
            <person name="Kaur K."/>
            <person name="Hamwieh A."/>
            <person name="Solovyev V."/>
            <person name="Salamov A."/>
            <person name="Braich B."/>
            <person name="Kosarev P."/>
            <person name="Mahmoud A."/>
            <person name="Hajiyev E."/>
            <person name="Babayeva S."/>
            <person name="Izzatullayeva V."/>
            <person name="Mammadov A."/>
            <person name="Mammadov A."/>
            <person name="Sharifova S."/>
            <person name="Ojaghi J."/>
            <person name="Eynullazada K."/>
            <person name="Bayramov B."/>
            <person name="Abdulazimova A."/>
            <person name="Shahmuradov I."/>
        </authorList>
    </citation>
    <scope>NUCLEOTIDE SEQUENCE [LARGE SCALE GENOMIC DNA]</scope>
    <source>
        <strain evidence="6">cv. AG2017</strain>
        <tissue evidence="5">Leaf</tissue>
    </source>
</reference>
<evidence type="ECO:0000256" key="2">
    <source>
        <dbReference type="ARBA" id="ARBA00009431"/>
    </source>
</evidence>
<dbReference type="GO" id="GO:0004185">
    <property type="term" value="F:serine-type carboxypeptidase activity"/>
    <property type="evidence" value="ECO:0007669"/>
    <property type="project" value="UniProtKB-UniRule"/>
</dbReference>
<dbReference type="GO" id="GO:0006508">
    <property type="term" value="P:proteolysis"/>
    <property type="evidence" value="ECO:0007669"/>
    <property type="project" value="UniProtKB-KW"/>
</dbReference>
<dbReference type="EC" id="3.4.16.-" evidence="4"/>
<comment type="caution">
    <text evidence="5">The sequence shown here is derived from an EMBL/GenBank/DDBJ whole genome shotgun (WGS) entry which is preliminary data.</text>
</comment>
<evidence type="ECO:0000313" key="6">
    <source>
        <dbReference type="Proteomes" id="UP000233551"/>
    </source>
</evidence>
<dbReference type="PANTHER" id="PTHR11802">
    <property type="entry name" value="SERINE PROTEASE FAMILY S10 SERINE CARBOXYPEPTIDASE"/>
    <property type="match status" value="1"/>
</dbReference>
<dbReference type="SUPFAM" id="SSF53474">
    <property type="entry name" value="alpha/beta-Hydrolases"/>
    <property type="match status" value="1"/>
</dbReference>
<dbReference type="STRING" id="22663.A0A2I0IQ30"/>
<dbReference type="PROSITE" id="PS00131">
    <property type="entry name" value="CARBOXYPEPT_SER_SER"/>
    <property type="match status" value="1"/>
</dbReference>
<organism evidence="5 6">
    <name type="scientific">Punica granatum</name>
    <name type="common">Pomegranate</name>
    <dbReference type="NCBI Taxonomy" id="22663"/>
    <lineage>
        <taxon>Eukaryota</taxon>
        <taxon>Viridiplantae</taxon>
        <taxon>Streptophyta</taxon>
        <taxon>Embryophyta</taxon>
        <taxon>Tracheophyta</taxon>
        <taxon>Spermatophyta</taxon>
        <taxon>Magnoliopsida</taxon>
        <taxon>eudicotyledons</taxon>
        <taxon>Gunneridae</taxon>
        <taxon>Pentapetalae</taxon>
        <taxon>rosids</taxon>
        <taxon>malvids</taxon>
        <taxon>Myrtales</taxon>
        <taxon>Lythraceae</taxon>
        <taxon>Punica</taxon>
    </lineage>
</organism>
<keyword evidence="4" id="KW-0732">Signal</keyword>
<dbReference type="Gene3D" id="3.40.50.1820">
    <property type="entry name" value="alpha/beta hydrolase"/>
    <property type="match status" value="1"/>
</dbReference>
<dbReference type="PANTHER" id="PTHR11802:SF460">
    <property type="entry name" value="CARBOXYPEPTIDASE"/>
    <property type="match status" value="1"/>
</dbReference>
<dbReference type="InterPro" id="IPR018202">
    <property type="entry name" value="Ser_caboxypep_ser_AS"/>
</dbReference>
<keyword evidence="4" id="KW-0378">Hydrolase</keyword>
<name>A0A2I0IQ30_PUNGR</name>
<protein>
    <recommendedName>
        <fullName evidence="4">Carboxypeptidase</fullName>
        <ecNumber evidence="4">3.4.16.-</ecNumber>
    </recommendedName>
</protein>
<keyword evidence="3" id="KW-0964">Secreted</keyword>
<dbReference type="Pfam" id="PF00450">
    <property type="entry name" value="Peptidase_S10"/>
    <property type="match status" value="1"/>
</dbReference>
<feature type="chain" id="PRO_5013984255" description="Carboxypeptidase" evidence="4">
    <location>
        <begin position="19"/>
        <end position="158"/>
    </location>
</feature>
<keyword evidence="4" id="KW-0645">Protease</keyword>
<evidence type="ECO:0000256" key="1">
    <source>
        <dbReference type="ARBA" id="ARBA00004613"/>
    </source>
</evidence>
<dbReference type="GO" id="GO:0005576">
    <property type="term" value="C:extracellular region"/>
    <property type="evidence" value="ECO:0007669"/>
    <property type="project" value="UniProtKB-SubCell"/>
</dbReference>
<proteinExistence type="inferred from homology"/>
<accession>A0A2I0IQ30</accession>
<feature type="signal peptide" evidence="4">
    <location>
        <begin position="1"/>
        <end position="18"/>
    </location>
</feature>
<dbReference type="AlphaFoldDB" id="A0A2I0IQ30"/>